<feature type="signal peptide" evidence="3">
    <location>
        <begin position="1"/>
        <end position="21"/>
    </location>
</feature>
<evidence type="ECO:0000256" key="1">
    <source>
        <dbReference type="ARBA" id="ARBA00010634"/>
    </source>
</evidence>
<feature type="chain" id="PRO_5047062961" evidence="3">
    <location>
        <begin position="22"/>
        <end position="242"/>
    </location>
</feature>
<keyword evidence="4" id="KW-0449">Lipoprotein</keyword>
<dbReference type="Proteomes" id="UP001305027">
    <property type="component" value="Unassembled WGS sequence"/>
</dbReference>
<dbReference type="PANTHER" id="PTHR30035">
    <property type="entry name" value="LIPOPROTEIN VACJ-RELATED"/>
    <property type="match status" value="1"/>
</dbReference>
<protein>
    <submittedName>
        <fullName evidence="4">VacJ family lipoprotein</fullName>
    </submittedName>
</protein>
<evidence type="ECO:0000256" key="2">
    <source>
        <dbReference type="ARBA" id="ARBA00022729"/>
    </source>
</evidence>
<name>A0ABU3KV06_9GAMM</name>
<accession>A0ABU3KV06</accession>
<dbReference type="PRINTS" id="PR01805">
    <property type="entry name" value="VACJLIPOPROT"/>
</dbReference>
<keyword evidence="2 3" id="KW-0732">Signal</keyword>
<dbReference type="PROSITE" id="PS51257">
    <property type="entry name" value="PROKAR_LIPOPROTEIN"/>
    <property type="match status" value="1"/>
</dbReference>
<dbReference type="PANTHER" id="PTHR30035:SF3">
    <property type="entry name" value="INTERMEMBRANE PHOSPHOLIPID TRANSPORT SYSTEM LIPOPROTEIN MLAA"/>
    <property type="match status" value="1"/>
</dbReference>
<dbReference type="InterPro" id="IPR007428">
    <property type="entry name" value="MlaA"/>
</dbReference>
<keyword evidence="5" id="KW-1185">Reference proteome</keyword>
<proteinExistence type="inferred from homology"/>
<organism evidence="4 5">
    <name type="scientific">Pseudidiomarina fusca</name>
    <dbReference type="NCBI Taxonomy" id="2965078"/>
    <lineage>
        <taxon>Bacteria</taxon>
        <taxon>Pseudomonadati</taxon>
        <taxon>Pseudomonadota</taxon>
        <taxon>Gammaproteobacteria</taxon>
        <taxon>Alteromonadales</taxon>
        <taxon>Idiomarinaceae</taxon>
        <taxon>Pseudidiomarina</taxon>
    </lineage>
</organism>
<reference evidence="4 5" key="1">
    <citation type="submission" date="2022-07" db="EMBL/GenBank/DDBJ databases">
        <title>Pseudidiomarina sp. nov, a marine bacterium isolated from Pacific Ocean.</title>
        <authorList>
            <person name="Wang Y."/>
        </authorList>
    </citation>
    <scope>NUCLEOTIDE SEQUENCE [LARGE SCALE GENOMIC DNA]</scope>
    <source>
        <strain evidence="4 5">GXY010</strain>
    </source>
</reference>
<sequence>MVKKYLLIVLAGLTLAGCASTPDDEWADPRDPFEDFNRDMWDFNEQLDEAILWPAAKAYGEIPQPVRTGLRNVADNLDEVSWFVNNLLQGKVMDAGSTFWRFSINSTVGVLGIFDVATPLGIEAKEESFGETLASWGVTEGPYVMLPGLGPTVPIDRGGDVVDGMYFPIDNLNGPTSIARLLVKALDTRLRLQEQQALMENSLDPYGFVKEAYFQNWQHKVYDGNPPQTEADELDDDFYDQF</sequence>
<comment type="similarity">
    <text evidence="1">Belongs to the MlaA family.</text>
</comment>
<dbReference type="RefSeq" id="WP_313932510.1">
    <property type="nucleotide sequence ID" value="NZ_JANFPJ010000006.1"/>
</dbReference>
<evidence type="ECO:0000313" key="4">
    <source>
        <dbReference type="EMBL" id="MDT7525325.1"/>
    </source>
</evidence>
<comment type="caution">
    <text evidence="4">The sequence shown here is derived from an EMBL/GenBank/DDBJ whole genome shotgun (WGS) entry which is preliminary data.</text>
</comment>
<dbReference type="Pfam" id="PF04333">
    <property type="entry name" value="MlaA"/>
    <property type="match status" value="1"/>
</dbReference>
<gene>
    <name evidence="4" type="ORF">NOG12_04430</name>
</gene>
<evidence type="ECO:0000256" key="3">
    <source>
        <dbReference type="SAM" id="SignalP"/>
    </source>
</evidence>
<dbReference type="EMBL" id="JANFPJ010000006">
    <property type="protein sequence ID" value="MDT7525325.1"/>
    <property type="molecule type" value="Genomic_DNA"/>
</dbReference>
<evidence type="ECO:0000313" key="5">
    <source>
        <dbReference type="Proteomes" id="UP001305027"/>
    </source>
</evidence>